<gene>
    <name evidence="1" type="ORF">SPELUC_LOCUS1606</name>
</gene>
<dbReference type="Proteomes" id="UP000789366">
    <property type="component" value="Unassembled WGS sequence"/>
</dbReference>
<dbReference type="EMBL" id="CAJVPW010000894">
    <property type="protein sequence ID" value="CAG8469020.1"/>
    <property type="molecule type" value="Genomic_DNA"/>
</dbReference>
<keyword evidence="2" id="KW-1185">Reference proteome</keyword>
<evidence type="ECO:0000313" key="1">
    <source>
        <dbReference type="EMBL" id="CAG8469020.1"/>
    </source>
</evidence>
<protein>
    <submittedName>
        <fullName evidence="1">11003_t:CDS:1</fullName>
    </submittedName>
</protein>
<reference evidence="1" key="1">
    <citation type="submission" date="2021-06" db="EMBL/GenBank/DDBJ databases">
        <authorList>
            <person name="Kallberg Y."/>
            <person name="Tangrot J."/>
            <person name="Rosling A."/>
        </authorList>
    </citation>
    <scope>NUCLEOTIDE SEQUENCE</scope>
    <source>
        <strain evidence="1">28 12/20/2015</strain>
    </source>
</reference>
<accession>A0ACA9KFF0</accession>
<evidence type="ECO:0000313" key="2">
    <source>
        <dbReference type="Proteomes" id="UP000789366"/>
    </source>
</evidence>
<sequence>MPKSKRENATKEYILAQGRDNEERFSKTIDAESSDSEYNNSELLIYESENNNKEELDNEIEPNEEEAKQLINEDNSFYNLKWNNNAASGQLLYYFSSSKCTQQCKNKELQKAAQGNFDITDNTSISEQLNKLNNILNNIKHMNAYEYLHYLAVHKYFTKIFDYKKPQSRIKFSFEISQQYISALIDNEDIQSSCLHFICTIGKRITAKNFQIYVNNNILLHITGSCTLILLETARTWLHSLGLVYQSHQQKVYYDGHEHPDIVQYHVVFFKKMKNFEQLMLQFVGENMEIVINYELSKGEKMHIFVTYDKCTFYASDGHFLIWAPLGMPPLCKKEIVQISNAMIKRNFIELLNLAFEMYISLYKLSGGLVKKEFLLKI</sequence>
<comment type="caution">
    <text evidence="1">The sequence shown here is derived from an EMBL/GenBank/DDBJ whole genome shotgun (WGS) entry which is preliminary data.</text>
</comment>
<proteinExistence type="predicted"/>
<name>A0ACA9KFF0_9GLOM</name>
<organism evidence="1 2">
    <name type="scientific">Cetraspora pellucida</name>
    <dbReference type="NCBI Taxonomy" id="1433469"/>
    <lineage>
        <taxon>Eukaryota</taxon>
        <taxon>Fungi</taxon>
        <taxon>Fungi incertae sedis</taxon>
        <taxon>Mucoromycota</taxon>
        <taxon>Glomeromycotina</taxon>
        <taxon>Glomeromycetes</taxon>
        <taxon>Diversisporales</taxon>
        <taxon>Gigasporaceae</taxon>
        <taxon>Cetraspora</taxon>
    </lineage>
</organism>